<dbReference type="InterPro" id="IPR006156">
    <property type="entry name" value="Dihydroneopterin_aldolase"/>
</dbReference>
<evidence type="ECO:0000256" key="5">
    <source>
        <dbReference type="ARBA" id="ARBA00022909"/>
    </source>
</evidence>
<evidence type="ECO:0000256" key="1">
    <source>
        <dbReference type="ARBA" id="ARBA00001353"/>
    </source>
</evidence>
<organism evidence="9 10">
    <name type="scientific">Rhizorhabdus dicambivorans</name>
    <dbReference type="NCBI Taxonomy" id="1850238"/>
    <lineage>
        <taxon>Bacteria</taxon>
        <taxon>Pseudomonadati</taxon>
        <taxon>Pseudomonadota</taxon>
        <taxon>Alphaproteobacteria</taxon>
        <taxon>Sphingomonadales</taxon>
        <taxon>Sphingomonadaceae</taxon>
        <taxon>Rhizorhabdus</taxon>
    </lineage>
</organism>
<keyword evidence="10" id="KW-1185">Reference proteome</keyword>
<dbReference type="Gene3D" id="3.30.1130.10">
    <property type="match status" value="1"/>
</dbReference>
<evidence type="ECO:0000256" key="4">
    <source>
        <dbReference type="ARBA" id="ARBA00013043"/>
    </source>
</evidence>
<dbReference type="SUPFAM" id="SSF55620">
    <property type="entry name" value="Tetrahydrobiopterin biosynthesis enzymes-like"/>
    <property type="match status" value="1"/>
</dbReference>
<dbReference type="GO" id="GO:0046656">
    <property type="term" value="P:folic acid biosynthetic process"/>
    <property type="evidence" value="ECO:0007669"/>
    <property type="project" value="UniProtKB-KW"/>
</dbReference>
<dbReference type="GO" id="GO:0005737">
    <property type="term" value="C:cytoplasm"/>
    <property type="evidence" value="ECO:0007669"/>
    <property type="project" value="TreeGrafter"/>
</dbReference>
<dbReference type="GO" id="GO:0004150">
    <property type="term" value="F:dihydroneopterin aldolase activity"/>
    <property type="evidence" value="ECO:0007669"/>
    <property type="project" value="UniProtKB-EC"/>
</dbReference>
<dbReference type="PANTHER" id="PTHR42844:SF1">
    <property type="entry name" value="DIHYDRONEOPTERIN ALDOLASE 1-RELATED"/>
    <property type="match status" value="1"/>
</dbReference>
<comment type="catalytic activity">
    <reaction evidence="1">
        <text>7,8-dihydroneopterin = 6-hydroxymethyl-7,8-dihydropterin + glycolaldehyde</text>
        <dbReference type="Rhea" id="RHEA:10540"/>
        <dbReference type="ChEBI" id="CHEBI:17001"/>
        <dbReference type="ChEBI" id="CHEBI:17071"/>
        <dbReference type="ChEBI" id="CHEBI:44841"/>
        <dbReference type="EC" id="4.1.2.25"/>
    </reaction>
</comment>
<keyword evidence="6" id="KW-0456">Lyase</keyword>
<dbReference type="Pfam" id="PF02152">
    <property type="entry name" value="FolB"/>
    <property type="match status" value="1"/>
</dbReference>
<dbReference type="PANTHER" id="PTHR42844">
    <property type="entry name" value="DIHYDRONEOPTERIN ALDOLASE 1-RELATED"/>
    <property type="match status" value="1"/>
</dbReference>
<evidence type="ECO:0000256" key="6">
    <source>
        <dbReference type="ARBA" id="ARBA00023239"/>
    </source>
</evidence>
<accession>A0A2A4FQH7</accession>
<evidence type="ECO:0000313" key="9">
    <source>
        <dbReference type="EMBL" id="PCE39698.1"/>
    </source>
</evidence>
<evidence type="ECO:0000256" key="7">
    <source>
        <dbReference type="ARBA" id="ARBA00032903"/>
    </source>
</evidence>
<dbReference type="NCBIfam" id="TIGR00526">
    <property type="entry name" value="folB_dom"/>
    <property type="match status" value="1"/>
</dbReference>
<dbReference type="Proteomes" id="UP000218934">
    <property type="component" value="Unassembled WGS sequence"/>
</dbReference>
<dbReference type="AlphaFoldDB" id="A0A2A4FQH7"/>
<name>A0A2A4FQH7_9SPHN</name>
<reference evidence="9 10" key="1">
    <citation type="submission" date="2017-09" db="EMBL/GenBank/DDBJ databases">
        <title>The Catabolism of 3,6-Dichlorosalicylic acid is Initiated by the Cytochrome P450 Monooxygenase DsmABC in Rhizorhabdus dicambivorans Ndbn-20.</title>
        <authorList>
            <person name="Na L."/>
        </authorList>
    </citation>
    <scope>NUCLEOTIDE SEQUENCE [LARGE SCALE GENOMIC DNA]</scope>
    <source>
        <strain evidence="9 10">Ndbn-20m</strain>
    </source>
</reference>
<feature type="domain" description="Dihydroneopterin aldolase/epimerase" evidence="8">
    <location>
        <begin position="18"/>
        <end position="125"/>
    </location>
</feature>
<dbReference type="InterPro" id="IPR043133">
    <property type="entry name" value="GTP-CH-I_C/QueF"/>
</dbReference>
<dbReference type="EC" id="4.1.2.25" evidence="4"/>
<gene>
    <name evidence="9" type="ORF">COO09_24125</name>
</gene>
<evidence type="ECO:0000313" key="10">
    <source>
        <dbReference type="Proteomes" id="UP000218934"/>
    </source>
</evidence>
<evidence type="ECO:0000256" key="3">
    <source>
        <dbReference type="ARBA" id="ARBA00005708"/>
    </source>
</evidence>
<sequence length="128" mass="13710">MADGQTDVDLGRSCTTVVRVRDLKLQAHIGINSDEIGRVQDLIISIELTLIAGHVHAMDRTIDYREVAEAAATLARSHVPLIETFALRLAEHCLRHPAVTAASVSVDKPSAIANGIAGTSVHLRRPCG</sequence>
<dbReference type="SMART" id="SM00905">
    <property type="entry name" value="FolB"/>
    <property type="match status" value="1"/>
</dbReference>
<comment type="caution">
    <text evidence="9">The sequence shown here is derived from an EMBL/GenBank/DDBJ whole genome shotgun (WGS) entry which is preliminary data.</text>
</comment>
<dbReference type="OrthoDB" id="7580479at2"/>
<evidence type="ECO:0000256" key="2">
    <source>
        <dbReference type="ARBA" id="ARBA00005013"/>
    </source>
</evidence>
<dbReference type="InterPro" id="IPR006157">
    <property type="entry name" value="FolB_dom"/>
</dbReference>
<dbReference type="RefSeq" id="WP_066970023.1">
    <property type="nucleotide sequence ID" value="NZ_CP023449.1"/>
</dbReference>
<protein>
    <recommendedName>
        <fullName evidence="4">dihydroneopterin aldolase</fullName>
        <ecNumber evidence="4">4.1.2.25</ecNumber>
    </recommendedName>
    <alternativeName>
        <fullName evidence="7">7,8-dihydroneopterin aldolase</fullName>
    </alternativeName>
</protein>
<evidence type="ECO:0000259" key="8">
    <source>
        <dbReference type="SMART" id="SM00905"/>
    </source>
</evidence>
<proteinExistence type="inferred from homology"/>
<comment type="similarity">
    <text evidence="3">Belongs to the DHNA family.</text>
</comment>
<dbReference type="EMBL" id="NWUF01000051">
    <property type="protein sequence ID" value="PCE39698.1"/>
    <property type="molecule type" value="Genomic_DNA"/>
</dbReference>
<comment type="pathway">
    <text evidence="2">Cofactor biosynthesis; tetrahydrofolate biosynthesis; 2-amino-4-hydroxy-6-hydroxymethyl-7,8-dihydropteridine diphosphate from 7,8-dihydroneopterin triphosphate: step 3/4.</text>
</comment>
<dbReference type="KEGG" id="rdi:CMV14_16140"/>
<keyword evidence="5" id="KW-0289">Folate biosynthesis</keyword>